<evidence type="ECO:0000313" key="1">
    <source>
        <dbReference type="EMBL" id="CAI3945992.1"/>
    </source>
</evidence>
<sequence>MIDTTIDAVVKKFGPSFCDKTIKGLRVTANRIQNCYQQTPKDSNDYEQCILGDEVLTSIIQPMRAISGAMGQPKPLDDMAFYSTEAILNRADEINAYPKYKNFTDKQKTDYQEQSVKAFFDKANASCK</sequence>
<dbReference type="EMBL" id="CAMXCH010000003">
    <property type="protein sequence ID" value="CAI3945992.1"/>
    <property type="molecule type" value="Genomic_DNA"/>
</dbReference>
<name>A0ABM9HQI5_9PROT</name>
<dbReference type="RefSeq" id="WP_282023926.1">
    <property type="nucleotide sequence ID" value="NZ_CAMXCH010000003.1"/>
</dbReference>
<comment type="caution">
    <text evidence="1">The sequence shown here is derived from an EMBL/GenBank/DDBJ whole genome shotgun (WGS) entry which is preliminary data.</text>
</comment>
<dbReference type="Proteomes" id="UP001154272">
    <property type="component" value="Unassembled WGS sequence"/>
</dbReference>
<organism evidence="1 2">
    <name type="scientific">Commensalibacter papalotli</name>
    <name type="common">ex Botero et al. 2024</name>
    <dbReference type="NCBI Taxonomy" id="2972766"/>
    <lineage>
        <taxon>Bacteria</taxon>
        <taxon>Pseudomonadati</taxon>
        <taxon>Pseudomonadota</taxon>
        <taxon>Alphaproteobacteria</taxon>
        <taxon>Acetobacterales</taxon>
        <taxon>Acetobacteraceae</taxon>
    </lineage>
</organism>
<gene>
    <name evidence="1" type="ORF">R83534S58_LOCUS1420</name>
</gene>
<protein>
    <submittedName>
        <fullName evidence="1">Uncharacterized protein</fullName>
    </submittedName>
</protein>
<evidence type="ECO:0000313" key="2">
    <source>
        <dbReference type="Proteomes" id="UP001154272"/>
    </source>
</evidence>
<accession>A0ABM9HQI5</accession>
<proteinExistence type="predicted"/>
<reference evidence="1" key="1">
    <citation type="submission" date="2022-10" db="EMBL/GenBank/DDBJ databases">
        <authorList>
            <person name="Botero Cardona J."/>
        </authorList>
    </citation>
    <scope>NUCLEOTIDE SEQUENCE</scope>
    <source>
        <strain evidence="1">R-83534</strain>
    </source>
</reference>
<keyword evidence="2" id="KW-1185">Reference proteome</keyword>